<reference evidence="3" key="1">
    <citation type="journal article" date="2023" name="bioRxiv">
        <title>Complete genome of the Medicago anthracnose fungus, Colletotrichum destructivum, reveals a mini-chromosome-like region within a core chromosome.</title>
        <authorList>
            <person name="Lapalu N."/>
            <person name="Simon A."/>
            <person name="Lu A."/>
            <person name="Plaumann P.-L."/>
            <person name="Amselem J."/>
            <person name="Pigne S."/>
            <person name="Auger A."/>
            <person name="Koch C."/>
            <person name="Dallery J.-F."/>
            <person name="O'Connell R.J."/>
        </authorList>
    </citation>
    <scope>NUCLEOTIDE SEQUENCE [LARGE SCALE GENOMIC DNA]</scope>
    <source>
        <strain evidence="3">CBS 520.97</strain>
    </source>
</reference>
<accession>A0AAX4I9T2</accession>
<evidence type="ECO:0000256" key="1">
    <source>
        <dbReference type="SAM" id="MobiDB-lite"/>
    </source>
</evidence>
<organism evidence="2 3">
    <name type="scientific">Colletotrichum destructivum</name>
    <dbReference type="NCBI Taxonomy" id="34406"/>
    <lineage>
        <taxon>Eukaryota</taxon>
        <taxon>Fungi</taxon>
        <taxon>Dikarya</taxon>
        <taxon>Ascomycota</taxon>
        <taxon>Pezizomycotina</taxon>
        <taxon>Sordariomycetes</taxon>
        <taxon>Hypocreomycetidae</taxon>
        <taxon>Glomerellales</taxon>
        <taxon>Glomerellaceae</taxon>
        <taxon>Colletotrichum</taxon>
        <taxon>Colletotrichum destructivum species complex</taxon>
    </lineage>
</organism>
<dbReference type="EMBL" id="CP137307">
    <property type="protein sequence ID" value="WQF79733.1"/>
    <property type="molecule type" value="Genomic_DNA"/>
</dbReference>
<evidence type="ECO:0000313" key="3">
    <source>
        <dbReference type="Proteomes" id="UP001322277"/>
    </source>
</evidence>
<dbReference type="AlphaFoldDB" id="A0AAX4I9T2"/>
<name>A0AAX4I9T2_9PEZI</name>
<gene>
    <name evidence="2" type="ORF">CDEST_04747</name>
</gene>
<keyword evidence="3" id="KW-1185">Reference proteome</keyword>
<sequence length="189" mass="21243">MRHGCWTLGWETGNRQEPAGRMQPRSEATKSWILDPWPRATIIGAPLSILLVPTSKVQGGLGMGKVGNTILIPLDNQGDGRRFIAILSQHHGRYAPGGIVNTGDDTLTPGHSERTRNHESPRLRRFHLGSMRSLEQWLLSESTLRTPVRREKIQKRLLGQKLELRTVAPLRLYASQSLASCDRHIEYLS</sequence>
<feature type="region of interest" description="Disordered" evidence="1">
    <location>
        <begin position="1"/>
        <end position="23"/>
    </location>
</feature>
<dbReference type="KEGG" id="cdet:87941250"/>
<dbReference type="RefSeq" id="XP_062776957.1">
    <property type="nucleotide sequence ID" value="XM_062920906.1"/>
</dbReference>
<evidence type="ECO:0000313" key="2">
    <source>
        <dbReference type="EMBL" id="WQF79733.1"/>
    </source>
</evidence>
<dbReference type="GeneID" id="87941250"/>
<protein>
    <submittedName>
        <fullName evidence="2">Uncharacterized protein</fullName>
    </submittedName>
</protein>
<dbReference type="Proteomes" id="UP001322277">
    <property type="component" value="Chromosome 3"/>
</dbReference>
<proteinExistence type="predicted"/>